<reference evidence="2 3" key="1">
    <citation type="submission" date="2024-09" db="EMBL/GenBank/DDBJ databases">
        <title>Chromosome-scale assembly of Riccia sorocarpa.</title>
        <authorList>
            <person name="Paukszto L."/>
        </authorList>
    </citation>
    <scope>NUCLEOTIDE SEQUENCE [LARGE SCALE GENOMIC DNA]</scope>
    <source>
        <strain evidence="2">LP-2024</strain>
        <tissue evidence="2">Aerial parts of the thallus</tissue>
    </source>
</reference>
<evidence type="ECO:0000313" key="3">
    <source>
        <dbReference type="Proteomes" id="UP001633002"/>
    </source>
</evidence>
<evidence type="ECO:0000256" key="1">
    <source>
        <dbReference type="SAM" id="MobiDB-lite"/>
    </source>
</evidence>
<feature type="compositionally biased region" description="Low complexity" evidence="1">
    <location>
        <begin position="344"/>
        <end position="357"/>
    </location>
</feature>
<evidence type="ECO:0000313" key="2">
    <source>
        <dbReference type="EMBL" id="KAL3677425.1"/>
    </source>
</evidence>
<protein>
    <submittedName>
        <fullName evidence="2">Uncharacterized protein</fullName>
    </submittedName>
</protein>
<sequence>MVTSASVTVWCDSVKLVLLLEDDEEFAVVDETVLASAFKLEDGKGSLFVAIEDNDDHLFGVEESLGRVREPVAPNETNPTSWNLYNLVEGRYVVYGVCRGPGEPSHEGKCDPGLGSPVSVGEGSRMRSHFTSPEVISVFDCLMGMPKGESSLYKTFHDRFRKFSYHSVESLPSVFDCNSIFEFPPLPIPDKKHGMHFGMHRKVDPHWWTRVLRYSALVPEGHWSVGHAYCVGSLVCQNTVCPFLLTSQGKPNHVSFTDKQVTKPFEPARRVSLNDSWRADKDVRTISRRRVPDGVRKVAEVLRNAEKQTQEETFVKRKVNVKSHGETTSPETNDKGRKRRYTDGSSTSIPISVSSDSDGPEVFEKVNQVPADPFEDIIQTEQTFEEEVIFFDVSVRQYGQEIMECAVDDSTWHIARTSGTSPTCRGQTRGLLRSSRPVCGEFVARQPSARFPAPTFRIPQERHRQTRFATDRFWFCLNDVCTFGKLANYLRKPPIPEVWPVVRGTNLT</sequence>
<organism evidence="2 3">
    <name type="scientific">Riccia sorocarpa</name>
    <dbReference type="NCBI Taxonomy" id="122646"/>
    <lineage>
        <taxon>Eukaryota</taxon>
        <taxon>Viridiplantae</taxon>
        <taxon>Streptophyta</taxon>
        <taxon>Embryophyta</taxon>
        <taxon>Marchantiophyta</taxon>
        <taxon>Marchantiopsida</taxon>
        <taxon>Marchantiidae</taxon>
        <taxon>Marchantiales</taxon>
        <taxon>Ricciaceae</taxon>
        <taxon>Riccia</taxon>
    </lineage>
</organism>
<keyword evidence="3" id="KW-1185">Reference proteome</keyword>
<gene>
    <name evidence="2" type="ORF">R1sor_027373</name>
</gene>
<dbReference type="AlphaFoldDB" id="A0ABD3GHA7"/>
<comment type="caution">
    <text evidence="2">The sequence shown here is derived from an EMBL/GenBank/DDBJ whole genome shotgun (WGS) entry which is preliminary data.</text>
</comment>
<feature type="region of interest" description="Disordered" evidence="1">
    <location>
        <begin position="313"/>
        <end position="361"/>
    </location>
</feature>
<proteinExistence type="predicted"/>
<dbReference type="EMBL" id="JBJQOH010000008">
    <property type="protein sequence ID" value="KAL3677425.1"/>
    <property type="molecule type" value="Genomic_DNA"/>
</dbReference>
<dbReference type="Proteomes" id="UP001633002">
    <property type="component" value="Unassembled WGS sequence"/>
</dbReference>
<name>A0ABD3GHA7_9MARC</name>
<accession>A0ABD3GHA7</accession>